<dbReference type="EMBL" id="CAVNYO010000421">
    <property type="protein sequence ID" value="CAK5278007.1"/>
    <property type="molecule type" value="Genomic_DNA"/>
</dbReference>
<comment type="caution">
    <text evidence="1">The sequence shown here is derived from an EMBL/GenBank/DDBJ whole genome shotgun (WGS) entry which is preliminary data.</text>
</comment>
<evidence type="ECO:0000313" key="2">
    <source>
        <dbReference type="Proteomes" id="UP001295794"/>
    </source>
</evidence>
<proteinExistence type="predicted"/>
<accession>A0AAD2K474</accession>
<dbReference type="AlphaFoldDB" id="A0AAD2K474"/>
<evidence type="ECO:0000313" key="1">
    <source>
        <dbReference type="EMBL" id="CAK5278007.1"/>
    </source>
</evidence>
<protein>
    <submittedName>
        <fullName evidence="1">Uncharacterized protein</fullName>
    </submittedName>
</protein>
<name>A0AAD2K474_9AGAR</name>
<dbReference type="Proteomes" id="UP001295794">
    <property type="component" value="Unassembled WGS sequence"/>
</dbReference>
<keyword evidence="2" id="KW-1185">Reference proteome</keyword>
<organism evidence="1 2">
    <name type="scientific">Mycena citricolor</name>
    <dbReference type="NCBI Taxonomy" id="2018698"/>
    <lineage>
        <taxon>Eukaryota</taxon>
        <taxon>Fungi</taxon>
        <taxon>Dikarya</taxon>
        <taxon>Basidiomycota</taxon>
        <taxon>Agaricomycotina</taxon>
        <taxon>Agaricomycetes</taxon>
        <taxon>Agaricomycetidae</taxon>
        <taxon>Agaricales</taxon>
        <taxon>Marasmiineae</taxon>
        <taxon>Mycenaceae</taxon>
        <taxon>Mycena</taxon>
    </lineage>
</organism>
<reference evidence="1" key="1">
    <citation type="submission" date="2023-11" db="EMBL/GenBank/DDBJ databases">
        <authorList>
            <person name="De Vega J J."/>
            <person name="De Vega J J."/>
        </authorList>
    </citation>
    <scope>NUCLEOTIDE SEQUENCE</scope>
</reference>
<sequence length="96" mass="10965">MQHSTHPNCELRSQKAKHLRPPYNFTSSSDFRVSVQTASLRIQWVCEERDYTKLFHPSVLFSCTTFSSTVRWKERTCLCPSPTSPSTCCFTSLAAS</sequence>
<gene>
    <name evidence="1" type="ORF">MYCIT1_LOCUS27214</name>
</gene>